<proteinExistence type="predicted"/>
<dbReference type="InParanoid" id="J0CRK3"/>
<gene>
    <name evidence="1" type="ORF">AURDEDRAFT_32057</name>
</gene>
<dbReference type="Pfam" id="PF18759">
    <property type="entry name" value="Plavaka"/>
    <property type="match status" value="1"/>
</dbReference>
<dbReference type="AlphaFoldDB" id="J0CRK3"/>
<accession>J0CRK3</accession>
<dbReference type="Proteomes" id="UP000006514">
    <property type="component" value="Unassembled WGS sequence"/>
</dbReference>
<keyword evidence="2" id="KW-1185">Reference proteome</keyword>
<sequence length="270" mass="30995">PFYARWPHADMHRAQSPDCLHQVTQGVGAHLITWLTSIMGEDELDARLARLPPAHNLRNFARGISGLSRVSGSERKAIYAQILGGIIGRVPREAVRATRALLNFMYIAAFEVHSEDTLGALRDTLDQFHKNKAVFQKHNPDLDFNFPKMHMLEHYEPDIRYIGTTDNTNTETTERMHVDNAKNALRASNHKDFVVQMCRWLQRRHSIHLFAVWLAWRQGTTYDARRRPPKAEKRNPVVLAKVPPVPRKQISDLEREHGITGFKAALKTFL</sequence>
<dbReference type="EMBL" id="JH688573">
    <property type="protein sequence ID" value="EJD32894.1"/>
    <property type="molecule type" value="Genomic_DNA"/>
</dbReference>
<dbReference type="InterPro" id="IPR041078">
    <property type="entry name" value="Plavaka"/>
</dbReference>
<dbReference type="OMA" id="HAMTHYL"/>
<organism evidence="1 2">
    <name type="scientific">Auricularia subglabra (strain TFB-10046 / SS5)</name>
    <name type="common">White-rot fungus</name>
    <name type="synonym">Auricularia delicata (strain TFB10046)</name>
    <dbReference type="NCBI Taxonomy" id="717982"/>
    <lineage>
        <taxon>Eukaryota</taxon>
        <taxon>Fungi</taxon>
        <taxon>Dikarya</taxon>
        <taxon>Basidiomycota</taxon>
        <taxon>Agaricomycotina</taxon>
        <taxon>Agaricomycetes</taxon>
        <taxon>Auriculariales</taxon>
        <taxon>Auriculariaceae</taxon>
        <taxon>Auricularia</taxon>
    </lineage>
</organism>
<dbReference type="eggNOG" id="ENOG502SHSB">
    <property type="taxonomic scope" value="Eukaryota"/>
</dbReference>
<dbReference type="KEGG" id="adl:AURDEDRAFT_32057"/>
<evidence type="ECO:0000313" key="1">
    <source>
        <dbReference type="EMBL" id="EJD32894.1"/>
    </source>
</evidence>
<reference evidence="2" key="1">
    <citation type="journal article" date="2012" name="Science">
        <title>The Paleozoic origin of enzymatic lignin decomposition reconstructed from 31 fungal genomes.</title>
        <authorList>
            <person name="Floudas D."/>
            <person name="Binder M."/>
            <person name="Riley R."/>
            <person name="Barry K."/>
            <person name="Blanchette R.A."/>
            <person name="Henrissat B."/>
            <person name="Martinez A.T."/>
            <person name="Otillar R."/>
            <person name="Spatafora J.W."/>
            <person name="Yadav J.S."/>
            <person name="Aerts A."/>
            <person name="Benoit I."/>
            <person name="Boyd A."/>
            <person name="Carlson A."/>
            <person name="Copeland A."/>
            <person name="Coutinho P.M."/>
            <person name="de Vries R.P."/>
            <person name="Ferreira P."/>
            <person name="Findley K."/>
            <person name="Foster B."/>
            <person name="Gaskell J."/>
            <person name="Glotzer D."/>
            <person name="Gorecki P."/>
            <person name="Heitman J."/>
            <person name="Hesse C."/>
            <person name="Hori C."/>
            <person name="Igarashi K."/>
            <person name="Jurgens J.A."/>
            <person name="Kallen N."/>
            <person name="Kersten P."/>
            <person name="Kohler A."/>
            <person name="Kuees U."/>
            <person name="Kumar T.K.A."/>
            <person name="Kuo A."/>
            <person name="LaButti K."/>
            <person name="Larrondo L.F."/>
            <person name="Lindquist E."/>
            <person name="Ling A."/>
            <person name="Lombard V."/>
            <person name="Lucas S."/>
            <person name="Lundell T."/>
            <person name="Martin R."/>
            <person name="McLaughlin D.J."/>
            <person name="Morgenstern I."/>
            <person name="Morin E."/>
            <person name="Murat C."/>
            <person name="Nagy L.G."/>
            <person name="Nolan M."/>
            <person name="Ohm R.A."/>
            <person name="Patyshakuliyeva A."/>
            <person name="Rokas A."/>
            <person name="Ruiz-Duenas F.J."/>
            <person name="Sabat G."/>
            <person name="Salamov A."/>
            <person name="Samejima M."/>
            <person name="Schmutz J."/>
            <person name="Slot J.C."/>
            <person name="St John F."/>
            <person name="Stenlid J."/>
            <person name="Sun H."/>
            <person name="Sun S."/>
            <person name="Syed K."/>
            <person name="Tsang A."/>
            <person name="Wiebenga A."/>
            <person name="Young D."/>
            <person name="Pisabarro A."/>
            <person name="Eastwood D.C."/>
            <person name="Martin F."/>
            <person name="Cullen D."/>
            <person name="Grigoriev I.V."/>
            <person name="Hibbett D.S."/>
        </authorList>
    </citation>
    <scope>NUCLEOTIDE SEQUENCE [LARGE SCALE GENOMIC DNA]</scope>
    <source>
        <strain evidence="2">TFB10046</strain>
    </source>
</reference>
<protein>
    <submittedName>
        <fullName evidence="1">Uncharacterized protein</fullName>
    </submittedName>
</protein>
<feature type="non-terminal residue" evidence="1">
    <location>
        <position position="1"/>
    </location>
</feature>
<dbReference type="OrthoDB" id="3232941at2759"/>
<feature type="non-terminal residue" evidence="1">
    <location>
        <position position="270"/>
    </location>
</feature>
<evidence type="ECO:0000313" key="2">
    <source>
        <dbReference type="Proteomes" id="UP000006514"/>
    </source>
</evidence>
<name>J0CRK3_AURST</name>